<evidence type="ECO:0000256" key="2">
    <source>
        <dbReference type="ARBA" id="ARBA00004651"/>
    </source>
</evidence>
<dbReference type="RefSeq" id="WP_199870534.1">
    <property type="nucleotide sequence ID" value="NZ_JAAGPU010000028.1"/>
</dbReference>
<evidence type="ECO:0000256" key="12">
    <source>
        <dbReference type="ARBA" id="ARBA00023012"/>
    </source>
</evidence>
<organism evidence="18 19">
    <name type="scientific">Clostridium senegalense</name>
    <dbReference type="NCBI Taxonomy" id="1465809"/>
    <lineage>
        <taxon>Bacteria</taxon>
        <taxon>Bacillati</taxon>
        <taxon>Bacillota</taxon>
        <taxon>Clostridia</taxon>
        <taxon>Eubacteriales</taxon>
        <taxon>Clostridiaceae</taxon>
        <taxon>Clostridium</taxon>
    </lineage>
</organism>
<dbReference type="InterPro" id="IPR011620">
    <property type="entry name" value="Sig_transdc_His_kinase_LytS_TM"/>
</dbReference>
<keyword evidence="19" id="KW-1185">Reference proteome</keyword>
<evidence type="ECO:0000256" key="11">
    <source>
        <dbReference type="ARBA" id="ARBA00022989"/>
    </source>
</evidence>
<evidence type="ECO:0000259" key="17">
    <source>
        <dbReference type="Pfam" id="PF07694"/>
    </source>
</evidence>
<evidence type="ECO:0000256" key="3">
    <source>
        <dbReference type="ARBA" id="ARBA00012438"/>
    </source>
</evidence>
<protein>
    <recommendedName>
        <fullName evidence="3">histidine kinase</fullName>
        <ecNumber evidence="3">2.7.13.3</ecNumber>
    </recommendedName>
</protein>
<evidence type="ECO:0000256" key="13">
    <source>
        <dbReference type="ARBA" id="ARBA00023136"/>
    </source>
</evidence>
<keyword evidence="5" id="KW-0597">Phosphoprotein</keyword>
<gene>
    <name evidence="18" type="ORF">G3M99_13825</name>
</gene>
<dbReference type="GO" id="GO:0071555">
    <property type="term" value="P:cell wall organization"/>
    <property type="evidence" value="ECO:0007669"/>
    <property type="project" value="InterPro"/>
</dbReference>
<evidence type="ECO:0000256" key="6">
    <source>
        <dbReference type="ARBA" id="ARBA00022679"/>
    </source>
</evidence>
<dbReference type="GO" id="GO:0005524">
    <property type="term" value="F:ATP binding"/>
    <property type="evidence" value="ECO:0007669"/>
    <property type="project" value="UniProtKB-KW"/>
</dbReference>
<dbReference type="InterPro" id="IPR029016">
    <property type="entry name" value="GAF-like_dom_sf"/>
</dbReference>
<feature type="transmembrane region" description="Helical" evidence="14">
    <location>
        <begin position="6"/>
        <end position="22"/>
    </location>
</feature>
<evidence type="ECO:0000256" key="5">
    <source>
        <dbReference type="ARBA" id="ARBA00022553"/>
    </source>
</evidence>
<evidence type="ECO:0000256" key="14">
    <source>
        <dbReference type="SAM" id="Phobius"/>
    </source>
</evidence>
<dbReference type="InterPro" id="IPR050640">
    <property type="entry name" value="Bact_2-comp_sensor_kinase"/>
</dbReference>
<evidence type="ECO:0000313" key="18">
    <source>
        <dbReference type="EMBL" id="NEU05911.1"/>
    </source>
</evidence>
<evidence type="ECO:0000256" key="8">
    <source>
        <dbReference type="ARBA" id="ARBA00022741"/>
    </source>
</evidence>
<reference evidence="18 19" key="1">
    <citation type="submission" date="2020-02" db="EMBL/GenBank/DDBJ databases">
        <title>Genome assembly of a novel Clostridium senegalense strain.</title>
        <authorList>
            <person name="Gupta T.B."/>
            <person name="Jauregui R."/>
            <person name="Maclean P."/>
            <person name="Nawarathana A."/>
            <person name="Brightwell G."/>
        </authorList>
    </citation>
    <scope>NUCLEOTIDE SEQUENCE [LARGE SCALE GENOMIC DNA]</scope>
    <source>
        <strain evidence="18 19">AGRFS4</strain>
    </source>
</reference>
<evidence type="ECO:0000313" key="19">
    <source>
        <dbReference type="Proteomes" id="UP000481872"/>
    </source>
</evidence>
<comment type="subcellular location">
    <subcellularLocation>
        <location evidence="2">Cell membrane</location>
        <topology evidence="2">Multi-pass membrane protein</topology>
    </subcellularLocation>
</comment>
<sequence>MWTLTNTLMSNLGYVILIAFTISKSKTFKKALDNSKYTIKDIVILSAIFSGLGIVGTYFGVDYYGAIVNIRNVGIIVASIVCGPLVGGIAGLVASFHRIISGVGATTAIPCAISTIVAGIMPGYLYKLVNTNGKYVFGCFCAVVIESFSMILIRIMVPTGSEIISSIYIPMVVINGLGVVLVIGIIDNIFKEKEKVAGEQAKLALEIANKTLPYFKDLNEASLEKVCEIIRVGVGGEVAIITGKEHILAYSAKNNKLNIKSKEIVGEYTKRAINTGETVIISDKEEEIGYNCIDGIEIKSGIITPLNYDKEVIGVLKVYFNKDSKVTEGKKYLILGLSNLISTQIQLGNIKKLEDMAKKAEIKALQAQINPHFLFNALNTITSFIRINPSKARELIINLSNYLRYNIEFKENLVELDEEMEHVKAYVYIEKCRFGDKIEVHYDIDEEAKKAKVPTLIIQPLVENAIKHGILEDVFGKNVWIEVKKVHNGFKVIIEDDGCGIDNNIVNQIYNDKVDENKIGLYNVHSRVKLIYGKGLEIERLKKGTRISFIIN</sequence>
<proteinExistence type="predicted"/>
<dbReference type="InterPro" id="IPR036890">
    <property type="entry name" value="HATPase_C_sf"/>
</dbReference>
<evidence type="ECO:0000256" key="9">
    <source>
        <dbReference type="ARBA" id="ARBA00022777"/>
    </source>
</evidence>
<evidence type="ECO:0000259" key="16">
    <source>
        <dbReference type="Pfam" id="PF06580"/>
    </source>
</evidence>
<name>A0A6M0H7T2_9CLOT</name>
<dbReference type="Gene3D" id="3.30.450.40">
    <property type="match status" value="1"/>
</dbReference>
<dbReference type="PANTHER" id="PTHR34220">
    <property type="entry name" value="SENSOR HISTIDINE KINASE YPDA"/>
    <property type="match status" value="1"/>
</dbReference>
<accession>A0A6M0H7T2</accession>
<dbReference type="PANTHER" id="PTHR34220:SF7">
    <property type="entry name" value="SENSOR HISTIDINE KINASE YPDA"/>
    <property type="match status" value="1"/>
</dbReference>
<dbReference type="EMBL" id="JAAGPU010000028">
    <property type="protein sequence ID" value="NEU05911.1"/>
    <property type="molecule type" value="Genomic_DNA"/>
</dbReference>
<dbReference type="AlphaFoldDB" id="A0A6M0H7T2"/>
<feature type="transmembrane region" description="Helical" evidence="14">
    <location>
        <begin position="73"/>
        <end position="96"/>
    </location>
</feature>
<dbReference type="Proteomes" id="UP000481872">
    <property type="component" value="Unassembled WGS sequence"/>
</dbReference>
<dbReference type="GO" id="GO:0005886">
    <property type="term" value="C:plasma membrane"/>
    <property type="evidence" value="ECO:0007669"/>
    <property type="project" value="UniProtKB-SubCell"/>
</dbReference>
<dbReference type="GO" id="GO:0000155">
    <property type="term" value="F:phosphorelay sensor kinase activity"/>
    <property type="evidence" value="ECO:0007669"/>
    <property type="project" value="InterPro"/>
</dbReference>
<comment type="caution">
    <text evidence="18">The sequence shown here is derived from an EMBL/GenBank/DDBJ whole genome shotgun (WGS) entry which is preliminary data.</text>
</comment>
<dbReference type="EC" id="2.7.13.3" evidence="3"/>
<evidence type="ECO:0000256" key="10">
    <source>
        <dbReference type="ARBA" id="ARBA00022840"/>
    </source>
</evidence>
<evidence type="ECO:0000259" key="15">
    <source>
        <dbReference type="Pfam" id="PF02518"/>
    </source>
</evidence>
<evidence type="ECO:0000256" key="1">
    <source>
        <dbReference type="ARBA" id="ARBA00000085"/>
    </source>
</evidence>
<comment type="catalytic activity">
    <reaction evidence="1">
        <text>ATP + protein L-histidine = ADP + protein N-phospho-L-histidine.</text>
        <dbReference type="EC" id="2.7.13.3"/>
    </reaction>
</comment>
<dbReference type="InterPro" id="IPR010559">
    <property type="entry name" value="Sig_transdc_His_kin_internal"/>
</dbReference>
<keyword evidence="4" id="KW-1003">Cell membrane</keyword>
<feature type="transmembrane region" description="Helical" evidence="14">
    <location>
        <begin position="167"/>
        <end position="186"/>
    </location>
</feature>
<feature type="domain" description="Signal transduction histidine kinase 5TM receptor LytS transmembrane region" evidence="17">
    <location>
        <begin position="26"/>
        <end position="188"/>
    </location>
</feature>
<feature type="transmembrane region" description="Helical" evidence="14">
    <location>
        <begin position="42"/>
        <end position="61"/>
    </location>
</feature>
<dbReference type="Gene3D" id="3.30.565.10">
    <property type="entry name" value="Histidine kinase-like ATPase, C-terminal domain"/>
    <property type="match status" value="1"/>
</dbReference>
<keyword evidence="11 14" id="KW-1133">Transmembrane helix</keyword>
<keyword evidence="13 14" id="KW-0472">Membrane</keyword>
<evidence type="ECO:0000256" key="7">
    <source>
        <dbReference type="ARBA" id="ARBA00022692"/>
    </source>
</evidence>
<dbReference type="Pfam" id="PF06580">
    <property type="entry name" value="His_kinase"/>
    <property type="match status" value="1"/>
</dbReference>
<dbReference type="Gene3D" id="1.10.1760.20">
    <property type="match status" value="1"/>
</dbReference>
<feature type="transmembrane region" description="Helical" evidence="14">
    <location>
        <begin position="135"/>
        <end position="155"/>
    </location>
</feature>
<evidence type="ECO:0000256" key="4">
    <source>
        <dbReference type="ARBA" id="ARBA00022475"/>
    </source>
</evidence>
<dbReference type="Pfam" id="PF02518">
    <property type="entry name" value="HATPase_c"/>
    <property type="match status" value="1"/>
</dbReference>
<keyword evidence="7 14" id="KW-0812">Transmembrane</keyword>
<keyword evidence="6" id="KW-0808">Transferase</keyword>
<dbReference type="InterPro" id="IPR003594">
    <property type="entry name" value="HATPase_dom"/>
</dbReference>
<keyword evidence="12" id="KW-0902">Two-component regulatory system</keyword>
<keyword evidence="10" id="KW-0067">ATP-binding</keyword>
<dbReference type="SUPFAM" id="SSF55781">
    <property type="entry name" value="GAF domain-like"/>
    <property type="match status" value="1"/>
</dbReference>
<dbReference type="Pfam" id="PF07694">
    <property type="entry name" value="5TM-5TMR_LYT"/>
    <property type="match status" value="1"/>
</dbReference>
<feature type="transmembrane region" description="Helical" evidence="14">
    <location>
        <begin position="108"/>
        <end position="129"/>
    </location>
</feature>
<feature type="domain" description="Histidine kinase/HSP90-like ATPase" evidence="15">
    <location>
        <begin position="456"/>
        <end position="550"/>
    </location>
</feature>
<keyword evidence="9" id="KW-0418">Kinase</keyword>
<dbReference type="SUPFAM" id="SSF55874">
    <property type="entry name" value="ATPase domain of HSP90 chaperone/DNA topoisomerase II/histidine kinase"/>
    <property type="match status" value="1"/>
</dbReference>
<feature type="domain" description="Signal transduction histidine kinase internal region" evidence="16">
    <location>
        <begin position="360"/>
        <end position="438"/>
    </location>
</feature>
<keyword evidence="8" id="KW-0547">Nucleotide-binding</keyword>